<keyword evidence="5" id="KW-1185">Reference proteome</keyword>
<dbReference type="RefSeq" id="WP_310093813.1">
    <property type="nucleotide sequence ID" value="NZ_JAVDTT010000003.1"/>
</dbReference>
<evidence type="ECO:0000256" key="1">
    <source>
        <dbReference type="ARBA" id="ARBA00022737"/>
    </source>
</evidence>
<dbReference type="InterPro" id="IPR050708">
    <property type="entry name" value="T6SS_VgrG/RHS"/>
</dbReference>
<evidence type="ECO:0000313" key="5">
    <source>
        <dbReference type="Proteomes" id="UP001254759"/>
    </source>
</evidence>
<evidence type="ECO:0000259" key="3">
    <source>
        <dbReference type="Pfam" id="PF25023"/>
    </source>
</evidence>
<dbReference type="InterPro" id="IPR031325">
    <property type="entry name" value="RHS_repeat"/>
</dbReference>
<dbReference type="PANTHER" id="PTHR32305:SF15">
    <property type="entry name" value="PROTEIN RHSA-RELATED"/>
    <property type="match status" value="1"/>
</dbReference>
<comment type="caution">
    <text evidence="4">The sequence shown here is derived from an EMBL/GenBank/DDBJ whole genome shotgun (WGS) entry which is preliminary data.</text>
</comment>
<evidence type="ECO:0000313" key="4">
    <source>
        <dbReference type="EMBL" id="MDR6842185.1"/>
    </source>
</evidence>
<feature type="compositionally biased region" description="Pro residues" evidence="2">
    <location>
        <begin position="1035"/>
        <end position="1058"/>
    </location>
</feature>
<protein>
    <submittedName>
        <fullName evidence="4">RHS repeat-associated protein</fullName>
    </submittedName>
</protein>
<dbReference type="Gene3D" id="2.180.10.10">
    <property type="entry name" value="RHS repeat-associated core"/>
    <property type="match status" value="2"/>
</dbReference>
<dbReference type="PANTHER" id="PTHR32305">
    <property type="match status" value="1"/>
</dbReference>
<evidence type="ECO:0000256" key="2">
    <source>
        <dbReference type="SAM" id="MobiDB-lite"/>
    </source>
</evidence>
<organism evidence="4 5">
    <name type="scientific">Pseudoxanthomonas sacheonensis</name>
    <dbReference type="NCBI Taxonomy" id="443615"/>
    <lineage>
        <taxon>Bacteria</taxon>
        <taxon>Pseudomonadati</taxon>
        <taxon>Pseudomonadota</taxon>
        <taxon>Gammaproteobacteria</taxon>
        <taxon>Lysobacterales</taxon>
        <taxon>Lysobacteraceae</taxon>
        <taxon>Pseudoxanthomonas</taxon>
    </lineage>
</organism>
<dbReference type="Proteomes" id="UP001254759">
    <property type="component" value="Unassembled WGS sequence"/>
</dbReference>
<keyword evidence="1" id="KW-0677">Repeat</keyword>
<dbReference type="EMBL" id="JAVDTT010000003">
    <property type="protein sequence ID" value="MDR6842185.1"/>
    <property type="molecule type" value="Genomic_DNA"/>
</dbReference>
<dbReference type="InterPro" id="IPR022385">
    <property type="entry name" value="Rhs_assc_core"/>
</dbReference>
<dbReference type="Pfam" id="PF05593">
    <property type="entry name" value="RHS_repeat"/>
    <property type="match status" value="1"/>
</dbReference>
<reference evidence="4 5" key="1">
    <citation type="submission" date="2023-07" db="EMBL/GenBank/DDBJ databases">
        <title>Sorghum-associated microbial communities from plants grown in Nebraska, USA.</title>
        <authorList>
            <person name="Schachtman D."/>
        </authorList>
    </citation>
    <scope>NUCLEOTIDE SEQUENCE [LARGE SCALE GENOMIC DNA]</scope>
    <source>
        <strain evidence="4 5">BE107</strain>
    </source>
</reference>
<gene>
    <name evidence="4" type="ORF">J2W94_002479</name>
</gene>
<sequence length="1058" mass="114575">MKSWIAVLGLSLATLGLPLGVYAQTYTRTDLIVYHDNTTKWVLGQTASLTNTNTGVIESKTDYDSLTALPIRIYGPGVAATPGKLVQTLTYNADGTLATVKDGNNNVTTLSSWKRGIPQSIKYPITPESPTGAVQSAVVNDNGWITSVTDENGYKTCYGYDVMGRVNLITYPSETQVGVCDTSAWASTSITFAAAGNAAAYGMPAGHWRQTTLTGNGRKILIFDALWRPVVEQTLDLGNVSGTLSEVVKRYDVQGRVEFQSYPMNTNGLANYADTTLKGIWTDYDALDRVTSVTQDSELGLLTTLTEYLTGFKTRTTPPKGAAWQTTTSYQAYDQPSYDLPVAITHPEGAFTDITRDVFGKPTVLKRRNSTSSLAISRSYAYNANQELCRSVEPETGATLTGYDAAGNLNWSAAGLPATTACEANGTSTAVAARRADRTFDARNRVKTLSFPNGLGNTTYAYTPDGLPSSVVTNNGATDGQATLNYAYNKRRLITRETLITPQLNWPYDYGYNANGHLTVNNWHGLNIDYAPNALGQPTKAGTYASGVSYYPNGTIKQFTYGNGIVHTMTQNARQLPSRSTDSVTGSTPLDLGYAYDKHANVSGVTDYVTGARQTRGMTYDNLDRLTQTTSSMFGTAAYGYNVLDNLTTVNVAGGNKARNHAYVYDANNRLANVTTGVGGPTVIGLGYDVQGNLANKSGVLYSFDYGNRLRTVTDSVAAKTSTYAYDGLGRRVKDVVNGLAKHSQYTQNGQLVMVGDDRATDVSEYVYLQGSLLAIRVRDVPTATYTTKYQHTDALGTPIAVTSQSRTLLETSEYEPFGQQVNRVGAAKDGPGYTGHVQDGATGLTYMQQRYYDPILGRFLSGDPVGVSPINALNFNRYWYASNNPYKNTDPDGRCDGPSTCAIDRDIEAMNNGEMSRDEFMDRSAARAAGAVGGLTLLFLGRAALPVVGGLLGRQALKEGQKKISAEATRGIRSLEKRIAEHTKKLEEFKANPTVRPGMEKMSKEAIQGQQKKRIEHLEKEIKTFRENIEKLKNPPPPPPPPTPSTPSPSTPSPTGY</sequence>
<dbReference type="Pfam" id="PF25023">
    <property type="entry name" value="TEN_YD-shell"/>
    <property type="match status" value="1"/>
</dbReference>
<name>A0ABU1RTU3_9GAMM</name>
<feature type="domain" description="Teneurin-like YD-shell" evidence="3">
    <location>
        <begin position="437"/>
        <end position="886"/>
    </location>
</feature>
<dbReference type="NCBIfam" id="TIGR03696">
    <property type="entry name" value="Rhs_assc_core"/>
    <property type="match status" value="1"/>
</dbReference>
<dbReference type="InterPro" id="IPR056823">
    <property type="entry name" value="TEN-like_YD-shell"/>
</dbReference>
<accession>A0ABU1RTU3</accession>
<proteinExistence type="predicted"/>
<feature type="region of interest" description="Disordered" evidence="2">
    <location>
        <begin position="1029"/>
        <end position="1058"/>
    </location>
</feature>